<accession>A0AAW0EP22</accession>
<organism evidence="3 4">
    <name type="scientific">Novymonas esmeraldas</name>
    <dbReference type="NCBI Taxonomy" id="1808958"/>
    <lineage>
        <taxon>Eukaryota</taxon>
        <taxon>Discoba</taxon>
        <taxon>Euglenozoa</taxon>
        <taxon>Kinetoplastea</taxon>
        <taxon>Metakinetoplastina</taxon>
        <taxon>Trypanosomatida</taxon>
        <taxon>Trypanosomatidae</taxon>
        <taxon>Novymonas</taxon>
    </lineage>
</organism>
<gene>
    <name evidence="3" type="ORF">NESM_000437800</name>
</gene>
<dbReference type="AlphaFoldDB" id="A0AAW0EP22"/>
<keyword evidence="1" id="KW-0175">Coiled coil</keyword>
<keyword evidence="4" id="KW-1185">Reference proteome</keyword>
<name>A0AAW0EP22_9TRYP</name>
<evidence type="ECO:0000256" key="2">
    <source>
        <dbReference type="SAM" id="MobiDB-lite"/>
    </source>
</evidence>
<sequence>MQATAQPLGQRRTFSRMNGADGSTVPRLVAAEERHRKNLQQIHLLKQALCSTVGGGTAVPAMTAATARGESLPSSIPVATSQPAPSWMACSREGSNGGVTSPLQMSSSATASLSHRPLWRSAPVSALQESQLEVENLVRERNKLQRQCVEMASLLGDTPHSLAAGAGPGAALAAAAGTVWSPVHEAALAVVQQAAHCYPDAIAEKPFDATATSKGEDLCDSQRAFSSAPPALHKEQVDAVSFHRSRCPPSTAEELVDALGRLAEFLPRLASATTAGGLVAASGSDLLCHAHILEEEKQSDCLAVLSITDHLTQAATQLQREAAEKDEALRVMQGTVENLMEEKAQWARRARASEEALAERYEQYRQHEKAWAEEVSGLLLQSKQSAENALAANTTASAETHIVALEEELEATGSALAALQAEHDALRATHAELQAGSRQSDAAQRKRIAELEGQLHPLEAELQSQSTIIESTLRKVEELSQAHRAQTAALAESHSASLAEKATTVLCLEESKARLEVELEESTAGAARMGVKLAAAVRFAERTALPSLLHECVSADTPPRAAESASALQLGGPVEVGTSACDDGEDVNASLQLESTPGWREGDEDDGTEDVSVSSTAAVDVRRMQQSMKRMSRERAALKRKLDLRVGALADTESKLEAAQRLVAQRDVEVQALTAELQAAAAAVKLAPEVAMASGHDAEAGAPTREEEAVFDWIDFAELERHGSEGSLYPAPVNLADWLLQRTDEATLRFSAYARLHLSHDQRLRLAAVGPLYHIGFSLLEMEGLVPQGADPADLPAVWRRFLIQLQRLLDAQLRGTALSPADSAKCFYRLACRAGCFGDCANASRDPTTAYSVVIAALCVCLREEPSATSSGGELVHPAAEKGGKWRCCQALLRHVCSVEGSEAAARGAEAGAAGADGATPHHLFAALCSATSSVASASGDVGSGGEMTLQTAPCLATLFASDLLSDRLPLSHVALCGVVLSAAAERGSTGDDERSLPAGMPAEAARLALESRQWDLATLLLYLARHEYLLFGVAEQAGAAVSESEGVCETGVVHDANAAPLTLEALGISEVWSEPAAVAATRRSPRTTPADTVTRLLAFLCSDLLPAITVAVQRCPHLDREVHLLDSFFHTRQRLLEKRVALLTGGSMEAATEATAPASSLLTMPEVELRDLVAAALAPAARAVPPTPGVVRVPAAEYERLHRELLSLYETNDAYHRHIQELLGAVEAA</sequence>
<protein>
    <submittedName>
        <fullName evidence="3">Uncharacterized protein</fullName>
    </submittedName>
</protein>
<feature type="coiled-coil region" evidence="1">
    <location>
        <begin position="127"/>
        <end position="154"/>
    </location>
</feature>
<dbReference type="EMBL" id="JAECZO010000048">
    <property type="protein sequence ID" value="KAK7195139.1"/>
    <property type="molecule type" value="Genomic_DNA"/>
</dbReference>
<evidence type="ECO:0000256" key="1">
    <source>
        <dbReference type="SAM" id="Coils"/>
    </source>
</evidence>
<feature type="coiled-coil region" evidence="1">
    <location>
        <begin position="402"/>
        <end position="436"/>
    </location>
</feature>
<reference evidence="3 4" key="1">
    <citation type="journal article" date="2021" name="MBio">
        <title>A New Model Trypanosomatid, Novymonas esmeraldas: Genomic Perception of Its 'Candidatus Pandoraea novymonadis' Endosymbiont.</title>
        <authorList>
            <person name="Zakharova A."/>
            <person name="Saura A."/>
            <person name="Butenko A."/>
            <person name="Podesvova L."/>
            <person name="Warmusova S."/>
            <person name="Kostygov A.Y."/>
            <person name="Nenarokova A."/>
            <person name="Lukes J."/>
            <person name="Opperdoes F.R."/>
            <person name="Yurchenko V."/>
        </authorList>
    </citation>
    <scope>NUCLEOTIDE SEQUENCE [LARGE SCALE GENOMIC DNA]</scope>
    <source>
        <strain evidence="3 4">E262AT.01</strain>
    </source>
</reference>
<evidence type="ECO:0000313" key="4">
    <source>
        <dbReference type="Proteomes" id="UP001430356"/>
    </source>
</evidence>
<comment type="caution">
    <text evidence="3">The sequence shown here is derived from an EMBL/GenBank/DDBJ whole genome shotgun (WGS) entry which is preliminary data.</text>
</comment>
<proteinExistence type="predicted"/>
<feature type="region of interest" description="Disordered" evidence="2">
    <location>
        <begin position="1"/>
        <end position="22"/>
    </location>
</feature>
<dbReference type="Proteomes" id="UP001430356">
    <property type="component" value="Unassembled WGS sequence"/>
</dbReference>
<evidence type="ECO:0000313" key="3">
    <source>
        <dbReference type="EMBL" id="KAK7195139.1"/>
    </source>
</evidence>